<evidence type="ECO:0000313" key="2">
    <source>
        <dbReference type="EMBL" id="GKX29351.1"/>
    </source>
</evidence>
<dbReference type="PANTHER" id="PTHR34821:SF2">
    <property type="entry name" value="INNER MEMBRANE PROTEIN YDCZ"/>
    <property type="match status" value="1"/>
</dbReference>
<evidence type="ECO:0000313" key="3">
    <source>
        <dbReference type="Proteomes" id="UP001144256"/>
    </source>
</evidence>
<dbReference type="EMBL" id="BRLB01000003">
    <property type="protein sequence ID" value="GKX29351.1"/>
    <property type="molecule type" value="Genomic_DNA"/>
</dbReference>
<dbReference type="PANTHER" id="PTHR34821">
    <property type="entry name" value="INNER MEMBRANE PROTEIN YDCZ"/>
    <property type="match status" value="1"/>
</dbReference>
<dbReference type="Pfam" id="PF04657">
    <property type="entry name" value="DMT_YdcZ"/>
    <property type="match status" value="1"/>
</dbReference>
<organism evidence="2 3">
    <name type="scientific">Vallitalea longa</name>
    <dbReference type="NCBI Taxonomy" id="2936439"/>
    <lineage>
        <taxon>Bacteria</taxon>
        <taxon>Bacillati</taxon>
        <taxon>Bacillota</taxon>
        <taxon>Clostridia</taxon>
        <taxon>Lachnospirales</taxon>
        <taxon>Vallitaleaceae</taxon>
        <taxon>Vallitalea</taxon>
    </lineage>
</organism>
<keyword evidence="1" id="KW-1133">Transmembrane helix</keyword>
<feature type="transmembrane region" description="Helical" evidence="1">
    <location>
        <begin position="34"/>
        <end position="56"/>
    </location>
</feature>
<comment type="caution">
    <text evidence="2">The sequence shown here is derived from an EMBL/GenBank/DDBJ whole genome shotgun (WGS) entry which is preliminary data.</text>
</comment>
<dbReference type="InterPro" id="IPR006750">
    <property type="entry name" value="YdcZ"/>
</dbReference>
<dbReference type="AlphaFoldDB" id="A0A9W5YBB2"/>
<dbReference type="GO" id="GO:0005886">
    <property type="term" value="C:plasma membrane"/>
    <property type="evidence" value="ECO:0007669"/>
    <property type="project" value="TreeGrafter"/>
</dbReference>
<feature type="transmembrane region" description="Helical" evidence="1">
    <location>
        <begin position="93"/>
        <end position="111"/>
    </location>
</feature>
<gene>
    <name evidence="2" type="ORF">SH1V18_18310</name>
</gene>
<proteinExistence type="predicted"/>
<dbReference type="RefSeq" id="WP_281814802.1">
    <property type="nucleotide sequence ID" value="NZ_BRLB01000003.1"/>
</dbReference>
<feature type="transmembrane region" description="Helical" evidence="1">
    <location>
        <begin position="68"/>
        <end position="87"/>
    </location>
</feature>
<keyword evidence="1" id="KW-0472">Membrane</keyword>
<keyword evidence="3" id="KW-1185">Reference proteome</keyword>
<name>A0A9W5YBB2_9FIRM</name>
<sequence length="151" mass="16523">MYILLALLAGALVIVSISLNGNLAAKVGLIQSSITNYLVGLICSIIFYFILNRFVFDFPVNELGEFPFYYMLGGAVGSVIICFNNLLINKISAVYVTVIVFLGQMTMGILIDYVKLNIFSKGKVIGGVLILTGLIVYVLGDKKTKELEQIK</sequence>
<protein>
    <submittedName>
        <fullName evidence="2">Membrane protein</fullName>
    </submittedName>
</protein>
<feature type="transmembrane region" description="Helical" evidence="1">
    <location>
        <begin position="123"/>
        <end position="140"/>
    </location>
</feature>
<accession>A0A9W5YBB2</accession>
<keyword evidence="1" id="KW-0812">Transmembrane</keyword>
<evidence type="ECO:0000256" key="1">
    <source>
        <dbReference type="SAM" id="Phobius"/>
    </source>
</evidence>
<reference evidence="2" key="1">
    <citation type="submission" date="2022-06" db="EMBL/GenBank/DDBJ databases">
        <title>Vallitalea longa sp. nov., an anaerobic bacterium isolated from marine sediment.</title>
        <authorList>
            <person name="Hirano S."/>
            <person name="Terahara T."/>
            <person name="Mori K."/>
            <person name="Hamada M."/>
            <person name="Matsumoto R."/>
            <person name="Kobayashi T."/>
        </authorList>
    </citation>
    <scope>NUCLEOTIDE SEQUENCE</scope>
    <source>
        <strain evidence="2">SH18-1</strain>
    </source>
</reference>
<dbReference type="Proteomes" id="UP001144256">
    <property type="component" value="Unassembled WGS sequence"/>
</dbReference>